<evidence type="ECO:0000313" key="3">
    <source>
        <dbReference type="EMBL" id="CAG5182005.1"/>
    </source>
</evidence>
<comment type="caution">
    <text evidence="3">The sequence shown here is derived from an EMBL/GenBank/DDBJ whole genome shotgun (WGS) entry which is preliminary data.</text>
</comment>
<dbReference type="CDD" id="cd00590">
    <property type="entry name" value="RRM_SF"/>
    <property type="match status" value="1"/>
</dbReference>
<dbReference type="InterPro" id="IPR035979">
    <property type="entry name" value="RBD_domain_sf"/>
</dbReference>
<dbReference type="GeneID" id="67022221"/>
<feature type="region of interest" description="Disordered" evidence="1">
    <location>
        <begin position="185"/>
        <end position="209"/>
    </location>
</feature>
<dbReference type="AlphaFoldDB" id="A0A8J2N464"/>
<accession>A0A8J2N464</accession>
<gene>
    <name evidence="3" type="ORF">ALTATR162_LOCUS9944</name>
</gene>
<dbReference type="InterPro" id="IPR012677">
    <property type="entry name" value="Nucleotide-bd_a/b_plait_sf"/>
</dbReference>
<sequence length="209" mass="23631">MCYLELGSEAEAAKVIKELDGLEEQGSKMVAKPLKADFIWGDAGKRNVEPFGSRYFYDEGIAASDAIRPLLENRRTMLSVQTPGWSAGDRVSVAKQNASQIIERYFGKYGIERIGDISPFYGDKKQNPRLLCFMDFKTKEGAENAINDYHNTEIEGRLTWLKFSEPANWRSHQIGKVSPEALKKLQESSLVPKDDEIHEDKFANPLPKN</sequence>
<feature type="domain" description="RRM" evidence="2">
    <location>
        <begin position="102"/>
        <end position="157"/>
    </location>
</feature>
<name>A0A8J2N464_9PLEO</name>
<protein>
    <recommendedName>
        <fullName evidence="2">RRM domain-containing protein</fullName>
    </recommendedName>
</protein>
<dbReference type="OrthoDB" id="272703at2759"/>
<keyword evidence="4" id="KW-1185">Reference proteome</keyword>
<dbReference type="RefSeq" id="XP_043173515.1">
    <property type="nucleotide sequence ID" value="XM_043317580.1"/>
</dbReference>
<evidence type="ECO:0000256" key="1">
    <source>
        <dbReference type="SAM" id="MobiDB-lite"/>
    </source>
</evidence>
<dbReference type="SUPFAM" id="SSF54928">
    <property type="entry name" value="RNA-binding domain, RBD"/>
    <property type="match status" value="1"/>
</dbReference>
<dbReference type="Gene3D" id="3.30.70.330">
    <property type="match status" value="1"/>
</dbReference>
<evidence type="ECO:0000313" key="4">
    <source>
        <dbReference type="Proteomes" id="UP000676310"/>
    </source>
</evidence>
<dbReference type="GO" id="GO:0003723">
    <property type="term" value="F:RNA binding"/>
    <property type="evidence" value="ECO:0007669"/>
    <property type="project" value="InterPro"/>
</dbReference>
<dbReference type="InterPro" id="IPR000504">
    <property type="entry name" value="RRM_dom"/>
</dbReference>
<feature type="compositionally biased region" description="Basic and acidic residues" evidence="1">
    <location>
        <begin position="185"/>
        <end position="202"/>
    </location>
</feature>
<dbReference type="EMBL" id="CAJRGZ010000027">
    <property type="protein sequence ID" value="CAG5182005.1"/>
    <property type="molecule type" value="Genomic_DNA"/>
</dbReference>
<organism evidence="3 4">
    <name type="scientific">Alternaria atra</name>
    <dbReference type="NCBI Taxonomy" id="119953"/>
    <lineage>
        <taxon>Eukaryota</taxon>
        <taxon>Fungi</taxon>
        <taxon>Dikarya</taxon>
        <taxon>Ascomycota</taxon>
        <taxon>Pezizomycotina</taxon>
        <taxon>Dothideomycetes</taxon>
        <taxon>Pleosporomycetidae</taxon>
        <taxon>Pleosporales</taxon>
        <taxon>Pleosporineae</taxon>
        <taxon>Pleosporaceae</taxon>
        <taxon>Alternaria</taxon>
        <taxon>Alternaria sect. Ulocladioides</taxon>
    </lineage>
</organism>
<dbReference type="Proteomes" id="UP000676310">
    <property type="component" value="Unassembled WGS sequence"/>
</dbReference>
<proteinExistence type="predicted"/>
<reference evidence="3" key="1">
    <citation type="submission" date="2021-05" db="EMBL/GenBank/DDBJ databases">
        <authorList>
            <person name="Stam R."/>
        </authorList>
    </citation>
    <scope>NUCLEOTIDE SEQUENCE</scope>
    <source>
        <strain evidence="3">CS162</strain>
    </source>
</reference>
<dbReference type="Pfam" id="PF00076">
    <property type="entry name" value="RRM_1"/>
    <property type="match status" value="1"/>
</dbReference>
<evidence type="ECO:0000259" key="2">
    <source>
        <dbReference type="Pfam" id="PF00076"/>
    </source>
</evidence>